<dbReference type="Gene3D" id="1.10.10.10">
    <property type="entry name" value="Winged helix-like DNA-binding domain superfamily/Winged helix DNA-binding domain"/>
    <property type="match status" value="1"/>
</dbReference>
<dbReference type="PROSITE" id="PS50949">
    <property type="entry name" value="HTH_GNTR"/>
    <property type="match status" value="1"/>
</dbReference>
<dbReference type="RefSeq" id="WP_220563008.1">
    <property type="nucleotide sequence ID" value="NZ_CP074133.1"/>
</dbReference>
<dbReference type="PANTHER" id="PTHR43537:SF5">
    <property type="entry name" value="UXU OPERON TRANSCRIPTIONAL REGULATOR"/>
    <property type="match status" value="1"/>
</dbReference>
<dbReference type="InterPro" id="IPR008920">
    <property type="entry name" value="TF_FadR/GntR_C"/>
</dbReference>
<protein>
    <submittedName>
        <fullName evidence="5">FadR family transcriptional regulator</fullName>
    </submittedName>
</protein>
<dbReference type="EMBL" id="CP074133">
    <property type="protein sequence ID" value="QUX21784.1"/>
    <property type="molecule type" value="Genomic_DNA"/>
</dbReference>
<evidence type="ECO:0000313" key="5">
    <source>
        <dbReference type="EMBL" id="QUX21784.1"/>
    </source>
</evidence>
<dbReference type="Pfam" id="PF00392">
    <property type="entry name" value="GntR"/>
    <property type="match status" value="1"/>
</dbReference>
<dbReference type="PRINTS" id="PR00035">
    <property type="entry name" value="HTHGNTR"/>
</dbReference>
<accession>A0ABX8BHS8</accession>
<evidence type="ECO:0000256" key="3">
    <source>
        <dbReference type="ARBA" id="ARBA00023163"/>
    </source>
</evidence>
<keyword evidence="2" id="KW-0238">DNA-binding</keyword>
<feature type="domain" description="HTH gntR-type" evidence="4">
    <location>
        <begin position="22"/>
        <end position="94"/>
    </location>
</feature>
<dbReference type="PANTHER" id="PTHR43537">
    <property type="entry name" value="TRANSCRIPTIONAL REGULATOR, GNTR FAMILY"/>
    <property type="match status" value="1"/>
</dbReference>
<evidence type="ECO:0000256" key="2">
    <source>
        <dbReference type="ARBA" id="ARBA00023125"/>
    </source>
</evidence>
<gene>
    <name evidence="5" type="ORF">KGD84_25920</name>
</gene>
<dbReference type="CDD" id="cd07377">
    <property type="entry name" value="WHTH_GntR"/>
    <property type="match status" value="1"/>
</dbReference>
<evidence type="ECO:0000313" key="6">
    <source>
        <dbReference type="Proteomes" id="UP000676079"/>
    </source>
</evidence>
<sequence length="256" mass="27845">MNEASTGDAPRAEPAWRPVPRSRAYELVVDRIEEQIVSGALRVGDHLPPERELASWLEVSRAAVREAIRTLEAHGVVSSSVGSGKGAGTVVTAMTSGALTRMLRLHVALTSFPMVDVIEARVMLERTSAALAAREASAEDLALMRSLVDAMDDPALGREEFNEFDTRFHVAIAEAAGNRLVADMTIAIRESMKQRVLEGFRGAADWPATSEVLRGHHRGVMEAVEARRGELAADLVEEHIRYAFAHLPGFRSGGDR</sequence>
<keyword evidence="6" id="KW-1185">Reference proteome</keyword>
<dbReference type="SUPFAM" id="SSF48008">
    <property type="entry name" value="GntR ligand-binding domain-like"/>
    <property type="match status" value="1"/>
</dbReference>
<dbReference type="SMART" id="SM00895">
    <property type="entry name" value="FCD"/>
    <property type="match status" value="1"/>
</dbReference>
<evidence type="ECO:0000256" key="1">
    <source>
        <dbReference type="ARBA" id="ARBA00023015"/>
    </source>
</evidence>
<organism evidence="5 6">
    <name type="scientific">Nocardiopsis changdeensis</name>
    <dbReference type="NCBI Taxonomy" id="2831969"/>
    <lineage>
        <taxon>Bacteria</taxon>
        <taxon>Bacillati</taxon>
        <taxon>Actinomycetota</taxon>
        <taxon>Actinomycetes</taxon>
        <taxon>Streptosporangiales</taxon>
        <taxon>Nocardiopsidaceae</taxon>
        <taxon>Nocardiopsis</taxon>
    </lineage>
</organism>
<keyword evidence="3" id="KW-0804">Transcription</keyword>
<name>A0ABX8BHS8_9ACTN</name>
<proteinExistence type="predicted"/>
<dbReference type="SMART" id="SM00345">
    <property type="entry name" value="HTH_GNTR"/>
    <property type="match status" value="1"/>
</dbReference>
<dbReference type="SUPFAM" id="SSF46785">
    <property type="entry name" value="Winged helix' DNA-binding domain"/>
    <property type="match status" value="1"/>
</dbReference>
<dbReference type="Pfam" id="PF07729">
    <property type="entry name" value="FCD"/>
    <property type="match status" value="1"/>
</dbReference>
<dbReference type="Proteomes" id="UP000676079">
    <property type="component" value="Chromosome"/>
</dbReference>
<evidence type="ECO:0000259" key="4">
    <source>
        <dbReference type="PROSITE" id="PS50949"/>
    </source>
</evidence>
<dbReference type="InterPro" id="IPR036388">
    <property type="entry name" value="WH-like_DNA-bd_sf"/>
</dbReference>
<keyword evidence="1" id="KW-0805">Transcription regulation</keyword>
<dbReference type="InterPro" id="IPR011711">
    <property type="entry name" value="GntR_C"/>
</dbReference>
<reference evidence="5 6" key="1">
    <citation type="submission" date="2021-05" db="EMBL/GenBank/DDBJ databases">
        <title>Direct Submission.</title>
        <authorList>
            <person name="Li K."/>
            <person name="Gao J."/>
        </authorList>
    </citation>
    <scope>NUCLEOTIDE SEQUENCE [LARGE SCALE GENOMIC DNA]</scope>
    <source>
        <strain evidence="5 6">Mg02</strain>
    </source>
</reference>
<dbReference type="InterPro" id="IPR036390">
    <property type="entry name" value="WH_DNA-bd_sf"/>
</dbReference>
<dbReference type="InterPro" id="IPR000524">
    <property type="entry name" value="Tscrpt_reg_HTH_GntR"/>
</dbReference>
<dbReference type="Gene3D" id="1.20.120.530">
    <property type="entry name" value="GntR ligand-binding domain-like"/>
    <property type="match status" value="1"/>
</dbReference>